<keyword evidence="6 7" id="KW-0472">Membrane</keyword>
<feature type="transmembrane region" description="Helical" evidence="7">
    <location>
        <begin position="398"/>
        <end position="420"/>
    </location>
</feature>
<evidence type="ECO:0000256" key="2">
    <source>
        <dbReference type="ARBA" id="ARBA00022448"/>
    </source>
</evidence>
<protein>
    <submittedName>
        <fullName evidence="9">Arabinose efflux permease, MFS family</fullName>
    </submittedName>
</protein>
<dbReference type="Proteomes" id="UP000316238">
    <property type="component" value="Unassembled WGS sequence"/>
</dbReference>
<keyword evidence="10" id="KW-1185">Reference proteome</keyword>
<dbReference type="GO" id="GO:0005886">
    <property type="term" value="C:plasma membrane"/>
    <property type="evidence" value="ECO:0007669"/>
    <property type="project" value="UniProtKB-SubCell"/>
</dbReference>
<keyword evidence="4 7" id="KW-0812">Transmembrane</keyword>
<feature type="transmembrane region" description="Helical" evidence="7">
    <location>
        <begin position="370"/>
        <end position="392"/>
    </location>
</feature>
<feature type="transmembrane region" description="Helical" evidence="7">
    <location>
        <begin position="305"/>
        <end position="328"/>
    </location>
</feature>
<gene>
    <name evidence="9" type="ORF">CDV28_15310</name>
</gene>
<name>A0A521FYL9_9BACT</name>
<feature type="domain" description="Major facilitator superfamily (MFS) profile" evidence="8">
    <location>
        <begin position="17"/>
        <end position="428"/>
    </location>
</feature>
<dbReference type="InterPro" id="IPR020846">
    <property type="entry name" value="MFS_dom"/>
</dbReference>
<dbReference type="EMBL" id="NQJD01000053">
    <property type="protein sequence ID" value="TAA73865.1"/>
    <property type="molecule type" value="Genomic_DNA"/>
</dbReference>
<organism evidence="9 10">
    <name type="scientific">Candidatus Electronema aureum</name>
    <dbReference type="NCBI Taxonomy" id="2005002"/>
    <lineage>
        <taxon>Bacteria</taxon>
        <taxon>Pseudomonadati</taxon>
        <taxon>Thermodesulfobacteriota</taxon>
        <taxon>Desulfobulbia</taxon>
        <taxon>Desulfobulbales</taxon>
        <taxon>Desulfobulbaceae</taxon>
        <taxon>Candidatus Electronema</taxon>
    </lineage>
</organism>
<dbReference type="GO" id="GO:0022857">
    <property type="term" value="F:transmembrane transporter activity"/>
    <property type="evidence" value="ECO:0007669"/>
    <property type="project" value="InterPro"/>
</dbReference>
<evidence type="ECO:0000259" key="8">
    <source>
        <dbReference type="PROSITE" id="PS50850"/>
    </source>
</evidence>
<sequence length="428" mass="46140">MNQPTVAPDQPSSTRKPFIAMSVTYFLDAFNDNFFKQAVSLLAVSATMNYLSGYATALFSLPFVFFSAWGGWLSDRFAKKQVLIAAKMLELVAMLIGAYGLITMNWACVLLMVFTMGVQSTLFGPAMNGSIPELYPEERVTKANAVLKVVSTAAILLGTALAGFSLERKWLPPQILFGHEVSFGIILTAAAVIFVAALGLTSCFGVYSRPASGAHPPFPHTGPLDSLREFIALKRDPLLLLAIICDCFFYFLSQFILLVNNPLGIQQLGLSQFHTSLLSASLAIGVSIGALVAAKITTQHRWTHILMPGAVGMGASLIALGLLVSFGADAVPTAAVLGLLIIAGIFGGMFLIPITAFIQVRPDAQHKGRVLGVSYFTTFACMMLAGLLFSLFDSLMRPSWTMMMLGVFALLTGVMLQAILRKPQFRTE</sequence>
<dbReference type="InterPro" id="IPR036259">
    <property type="entry name" value="MFS_trans_sf"/>
</dbReference>
<evidence type="ECO:0000313" key="9">
    <source>
        <dbReference type="EMBL" id="TAA73865.1"/>
    </source>
</evidence>
<evidence type="ECO:0000313" key="10">
    <source>
        <dbReference type="Proteomes" id="UP000316238"/>
    </source>
</evidence>
<accession>A0A521FYL9</accession>
<dbReference type="SUPFAM" id="SSF103473">
    <property type="entry name" value="MFS general substrate transporter"/>
    <property type="match status" value="1"/>
</dbReference>
<feature type="transmembrane region" description="Helical" evidence="7">
    <location>
        <begin position="184"/>
        <end position="207"/>
    </location>
</feature>
<evidence type="ECO:0000256" key="7">
    <source>
        <dbReference type="SAM" id="Phobius"/>
    </source>
</evidence>
<keyword evidence="5 7" id="KW-1133">Transmembrane helix</keyword>
<evidence type="ECO:0000256" key="3">
    <source>
        <dbReference type="ARBA" id="ARBA00022475"/>
    </source>
</evidence>
<dbReference type="Pfam" id="PF07690">
    <property type="entry name" value="MFS_1"/>
    <property type="match status" value="1"/>
</dbReference>
<dbReference type="PANTHER" id="PTHR43266:SF2">
    <property type="entry name" value="MAJOR FACILITATOR SUPERFAMILY (MFS) PROFILE DOMAIN-CONTAINING PROTEIN"/>
    <property type="match status" value="1"/>
</dbReference>
<dbReference type="CDD" id="cd06173">
    <property type="entry name" value="MFS_MefA_like"/>
    <property type="match status" value="1"/>
</dbReference>
<evidence type="ECO:0000256" key="5">
    <source>
        <dbReference type="ARBA" id="ARBA00022989"/>
    </source>
</evidence>
<dbReference type="PANTHER" id="PTHR43266">
    <property type="entry name" value="MACROLIDE-EFFLUX PROTEIN"/>
    <property type="match status" value="1"/>
</dbReference>
<feature type="transmembrane region" description="Helical" evidence="7">
    <location>
        <begin position="271"/>
        <end position="293"/>
    </location>
</feature>
<dbReference type="Gene3D" id="1.20.1250.20">
    <property type="entry name" value="MFS general substrate transporter like domains"/>
    <property type="match status" value="1"/>
</dbReference>
<evidence type="ECO:0000256" key="4">
    <source>
        <dbReference type="ARBA" id="ARBA00022692"/>
    </source>
</evidence>
<feature type="transmembrane region" description="Helical" evidence="7">
    <location>
        <begin position="51"/>
        <end position="70"/>
    </location>
</feature>
<comment type="subcellular location">
    <subcellularLocation>
        <location evidence="1">Cell membrane</location>
        <topology evidence="1">Multi-pass membrane protein</topology>
    </subcellularLocation>
</comment>
<comment type="caution">
    <text evidence="9">The sequence shown here is derived from an EMBL/GenBank/DDBJ whole genome shotgun (WGS) entry which is preliminary data.</text>
</comment>
<feature type="transmembrane region" description="Helical" evidence="7">
    <location>
        <begin position="238"/>
        <end position="259"/>
    </location>
</feature>
<feature type="transmembrane region" description="Helical" evidence="7">
    <location>
        <begin position="334"/>
        <end position="358"/>
    </location>
</feature>
<proteinExistence type="predicted"/>
<evidence type="ECO:0000256" key="6">
    <source>
        <dbReference type="ARBA" id="ARBA00023136"/>
    </source>
</evidence>
<feature type="transmembrane region" description="Helical" evidence="7">
    <location>
        <begin position="145"/>
        <end position="164"/>
    </location>
</feature>
<keyword evidence="2" id="KW-0813">Transport</keyword>
<dbReference type="PROSITE" id="PS50850">
    <property type="entry name" value="MFS"/>
    <property type="match status" value="1"/>
</dbReference>
<keyword evidence="3" id="KW-1003">Cell membrane</keyword>
<dbReference type="InterPro" id="IPR011701">
    <property type="entry name" value="MFS"/>
</dbReference>
<evidence type="ECO:0000256" key="1">
    <source>
        <dbReference type="ARBA" id="ARBA00004651"/>
    </source>
</evidence>
<reference evidence="9" key="1">
    <citation type="submission" date="2017-07" db="EMBL/GenBank/DDBJ databases">
        <title>The cable genome - Insights into the physiology and evolution of filamentous bacteria capable of sulfide oxidation via long distance electron transfer.</title>
        <authorList>
            <person name="Thorup C."/>
            <person name="Bjerg J.T."/>
            <person name="Schreiber L."/>
            <person name="Nielsen L.P."/>
            <person name="Kjeldsen K.U."/>
            <person name="Boesen T."/>
            <person name="Boggild A."/>
            <person name="Meysman F."/>
            <person name="Geelhoed J."/>
            <person name="Schramm A."/>
        </authorList>
    </citation>
    <scope>NUCLEOTIDE SEQUENCE [LARGE SCALE GENOMIC DNA]</scope>
    <source>
        <strain evidence="9">GS</strain>
    </source>
</reference>
<dbReference type="AlphaFoldDB" id="A0A521FYL9"/>